<dbReference type="InterPro" id="IPR041168">
    <property type="entry name" value="LodA_N"/>
</dbReference>
<proteinExistence type="predicted"/>
<dbReference type="EMBL" id="CP000472">
    <property type="protein sequence ID" value="ACJ27467.1"/>
    <property type="molecule type" value="Genomic_DNA"/>
</dbReference>
<dbReference type="KEGG" id="swp:swp_0649"/>
<gene>
    <name evidence="4" type="ordered locus">swp_0649</name>
</gene>
<feature type="compositionally biased region" description="Polar residues" evidence="1">
    <location>
        <begin position="698"/>
        <end position="707"/>
    </location>
</feature>
<feature type="domain" description="L-lysine epsilon oxidase C-terminal" evidence="3">
    <location>
        <begin position="417"/>
        <end position="578"/>
    </location>
</feature>
<dbReference type="GO" id="GO:1900191">
    <property type="term" value="P:negative regulation of single-species biofilm formation"/>
    <property type="evidence" value="ECO:0007669"/>
    <property type="project" value="InterPro"/>
</dbReference>
<protein>
    <recommendedName>
        <fullName evidence="6">L-lysine 6-oxidase</fullName>
    </recommendedName>
</protein>
<dbReference type="AlphaFoldDB" id="B8CIJ1"/>
<name>B8CIJ1_SHEPW</name>
<feature type="domain" description="L-Lysine epsilon oxidase N-terminal" evidence="2">
    <location>
        <begin position="9"/>
        <end position="295"/>
    </location>
</feature>
<evidence type="ECO:0000256" key="1">
    <source>
        <dbReference type="SAM" id="MobiDB-lite"/>
    </source>
</evidence>
<evidence type="ECO:0000313" key="4">
    <source>
        <dbReference type="EMBL" id="ACJ27467.1"/>
    </source>
</evidence>
<dbReference type="GO" id="GO:0031640">
    <property type="term" value="P:killing of cells of another organism"/>
    <property type="evidence" value="ECO:0007669"/>
    <property type="project" value="InterPro"/>
</dbReference>
<dbReference type="InterPro" id="IPR033797">
    <property type="entry name" value="LodA"/>
</dbReference>
<dbReference type="GO" id="GO:0033736">
    <property type="term" value="F:L-lysine 6-oxidase activity"/>
    <property type="evidence" value="ECO:0007669"/>
    <property type="project" value="InterPro"/>
</dbReference>
<evidence type="ECO:0000313" key="5">
    <source>
        <dbReference type="Proteomes" id="UP000000753"/>
    </source>
</evidence>
<feature type="region of interest" description="Disordered" evidence="1">
    <location>
        <begin position="603"/>
        <end position="635"/>
    </location>
</feature>
<dbReference type="HOGENOM" id="CLU_012035_1_0_6"/>
<dbReference type="OrthoDB" id="336698at2"/>
<reference evidence="4 5" key="1">
    <citation type="journal article" date="2008" name="PLoS ONE">
        <title>Environmental adaptation: genomic analysis of the piezotolerant and psychrotolerant deep-sea iron reducing bacterium Shewanella piezotolerans WP3.</title>
        <authorList>
            <person name="Wang F."/>
            <person name="Wang J."/>
            <person name="Jian H."/>
            <person name="Zhang B."/>
            <person name="Li S."/>
            <person name="Wang F."/>
            <person name="Zeng X."/>
            <person name="Gao L."/>
            <person name="Bartlett D.H."/>
            <person name="Yu J."/>
            <person name="Hu S."/>
            <person name="Xiao X."/>
        </authorList>
    </citation>
    <scope>NUCLEOTIDE SEQUENCE [LARGE SCALE GENOMIC DNA]</scope>
    <source>
        <strain evidence="5">WP3 / JCM 13877</strain>
    </source>
</reference>
<dbReference type="Proteomes" id="UP000000753">
    <property type="component" value="Chromosome"/>
</dbReference>
<keyword evidence="5" id="KW-1185">Reference proteome</keyword>
<dbReference type="RefSeq" id="WP_020910848.1">
    <property type="nucleotide sequence ID" value="NC_011566.1"/>
</dbReference>
<evidence type="ECO:0000259" key="3">
    <source>
        <dbReference type="Pfam" id="PF18417"/>
    </source>
</evidence>
<dbReference type="STRING" id="225849.swp_0649"/>
<sequence>MSQSIFKIHPAIGIARVGNSSEYYLAPESIAAMPQPGKPCDPTTGGLPIRPGTEDTIIKSSEFRDACGAFKRQAARFRIFAYPEEAVEKYPAEHGEEIKIGSVINGKKVVDIVWSVHLANKKCSWFANDDDHGAVAYDNGATPTLRNLREGLDPYNGERLKKLIIDAGPRVLKGCDSKASFCPADQASIEKDGEVVPLPDYPVSFPYMHFEALDCPQGRIDTLGEMETDSQGRLIVAGGYGRSNAWKLDAKDKVQINNPVNNDQWFDDTSDGPVNATVQFDDGTTASVFGGWVVVTDPSYAPQTLNVVSLFDEAYDLFLRQLDLDPAIFSDGRFNPDYHPAFDDHIKPIFRATAQQLWNAYLPSFAIDAHKNVDSITADDNPDETILAGLAYIRQPNAGNQASWRSQSIDVGAPLMPLSLGDSSPAGGKPFLSPTVSQYHALHCWSNHQYKISNDKPLGAGEYLDRATLQNCLGGRFSPGIDMTWVIREPSMYVTHWQQGAGPFRIHHKTLDYAAVSNQTLGYKAPLLTLGWIPRHEDVEHLGLEPGDATKFMALPWHADYNSCAIHQTSPNTQDSQTLYWSWPAQRPVTVYTAQDYKDSQIAKDRHGLPPQRYSVRGSGTVPGENSPTDSGNLANAGRFWQYSEMLEKWNDIGVIVQASIIDDGECYPDDVYLEVESKLEGKTPELKQPTPWPMIAGNQTAINKKR</sequence>
<dbReference type="eggNOG" id="ENOG502Z8IE">
    <property type="taxonomic scope" value="Bacteria"/>
</dbReference>
<dbReference type="InterPro" id="IPR041173">
    <property type="entry name" value="LodA_C"/>
</dbReference>
<evidence type="ECO:0008006" key="6">
    <source>
        <dbReference type="Google" id="ProtNLM"/>
    </source>
</evidence>
<feature type="compositionally biased region" description="Polar residues" evidence="1">
    <location>
        <begin position="624"/>
        <end position="634"/>
    </location>
</feature>
<evidence type="ECO:0000259" key="2">
    <source>
        <dbReference type="Pfam" id="PF17990"/>
    </source>
</evidence>
<feature type="region of interest" description="Disordered" evidence="1">
    <location>
        <begin position="685"/>
        <end position="707"/>
    </location>
</feature>
<accession>B8CIJ1</accession>
<organism evidence="4 5">
    <name type="scientific">Shewanella piezotolerans (strain WP3 / JCM 13877)</name>
    <dbReference type="NCBI Taxonomy" id="225849"/>
    <lineage>
        <taxon>Bacteria</taxon>
        <taxon>Pseudomonadati</taxon>
        <taxon>Pseudomonadota</taxon>
        <taxon>Gammaproteobacteria</taxon>
        <taxon>Alteromonadales</taxon>
        <taxon>Shewanellaceae</taxon>
        <taxon>Shewanella</taxon>
    </lineage>
</organism>
<dbReference type="Pfam" id="PF18417">
    <property type="entry name" value="LodA_C"/>
    <property type="match status" value="1"/>
</dbReference>
<dbReference type="CDD" id="cd14732">
    <property type="entry name" value="LodA"/>
    <property type="match status" value="1"/>
</dbReference>
<dbReference type="Pfam" id="PF17990">
    <property type="entry name" value="LodA_N"/>
    <property type="match status" value="1"/>
</dbReference>